<feature type="region of interest" description="Disordered" evidence="1">
    <location>
        <begin position="373"/>
        <end position="441"/>
    </location>
</feature>
<organism evidence="3 4">
    <name type="scientific">Phlebotomus papatasi</name>
    <name type="common">Sandfly</name>
    <dbReference type="NCBI Taxonomy" id="29031"/>
    <lineage>
        <taxon>Eukaryota</taxon>
        <taxon>Metazoa</taxon>
        <taxon>Ecdysozoa</taxon>
        <taxon>Arthropoda</taxon>
        <taxon>Hexapoda</taxon>
        <taxon>Insecta</taxon>
        <taxon>Pterygota</taxon>
        <taxon>Neoptera</taxon>
        <taxon>Endopterygota</taxon>
        <taxon>Diptera</taxon>
        <taxon>Nematocera</taxon>
        <taxon>Psychodoidea</taxon>
        <taxon>Psychodidae</taxon>
        <taxon>Phlebotomus</taxon>
        <taxon>Phlebotomus</taxon>
    </lineage>
</organism>
<dbReference type="EnsemblMetazoa" id="PPAI010685-RA">
    <property type="protein sequence ID" value="PPAI010685-PA"/>
    <property type="gene ID" value="PPAI010685"/>
</dbReference>
<feature type="signal peptide" evidence="2">
    <location>
        <begin position="1"/>
        <end position="27"/>
    </location>
</feature>
<sequence>MDNMECRCVWLYLVLIHFTLTLLLINAAPTTEIPYIHDTSNGMSENKSRVDMTQIPFTDHHDDAAPQNFSSMPTTGAGRVQTSVPSSIATFAHETTTYATVDVSGVSETGNKPTTPNATETSRPTENILLTTILYPSTSVPNPTDVKTEGIVMTQQPTSTEDDGEKWKSTETYFINGLSDLLMENSGIDRIAEFVDEIANQQNFQMEKMDSSTSTSEPPTQSPTESVEKIAEQVTNSMVKSALNTEVLEEGGENITESTTNLAPSSNGMGYNNETTTENEKNDSISVDTTTEKPHLASTISQFTPQFDILTVTTTVNPHVDGKGLNVGTETSIVDTSTKKSKSTKLKKKVSKASVESKKPFTIKSTAMPQADIVHSTSSPAEDTTTQVTYTTNSGPNEILTTTETTEAPVTVSTATPSEAMAETTPKGRRDDWTGDDYSQPENEDDVLVVEIEDTENFTEVSHSVVEVPGIKDEKPEIKQSNNPQDMTDELFFPILVDRPDSADSTTVGNVVQDVPKDMSTKTPSQNVNHDKTEAPIDRDSDTFFYISNTEVKVVESVPTPDTHKENNFFPEIYEEDVFIDFSNKNHSHRGMASDKLEEDIILSPLNFDPLNKQSTQKIHYNEYSKQTNFQNNYNSRANDANLEHNTDGDDNNLSITYIGESFIEIKESTTEMDSNNLISPLNSDVIIQPVAMPEVPLSIGVPVIGELPPQIELMPAVDTDTHEAQLHHNFEIDLRDTSHVFAHPGDYLVKNPSISAEIPILESSTSSPAKHRNASAAGATGQTPFVDDGDLDTSN</sequence>
<dbReference type="Proteomes" id="UP000092462">
    <property type="component" value="Unassembled WGS sequence"/>
</dbReference>
<evidence type="ECO:0008006" key="5">
    <source>
        <dbReference type="Google" id="ProtNLM"/>
    </source>
</evidence>
<feature type="compositionally biased region" description="Polar residues" evidence="1">
    <location>
        <begin position="67"/>
        <end position="81"/>
    </location>
</feature>
<feature type="region of interest" description="Disordered" evidence="1">
    <location>
        <begin position="515"/>
        <end position="536"/>
    </location>
</feature>
<feature type="region of interest" description="Disordered" evidence="1">
    <location>
        <begin position="206"/>
        <end position="226"/>
    </location>
</feature>
<accession>A0A1B0DQ95</accession>
<evidence type="ECO:0000256" key="2">
    <source>
        <dbReference type="SAM" id="SignalP"/>
    </source>
</evidence>
<dbReference type="VEuPathDB" id="VectorBase:PPAPM1_002720"/>
<feature type="chain" id="PRO_5043478473" description="Zonadhesin" evidence="2">
    <location>
        <begin position="28"/>
        <end position="796"/>
    </location>
</feature>
<feature type="compositionally biased region" description="Low complexity" evidence="1">
    <location>
        <begin position="401"/>
        <end position="417"/>
    </location>
</feature>
<evidence type="ECO:0000313" key="3">
    <source>
        <dbReference type="EnsemblMetazoa" id="PPAI010685-PA"/>
    </source>
</evidence>
<dbReference type="EMBL" id="AJVK01008501">
    <property type="status" value="NOT_ANNOTATED_CDS"/>
    <property type="molecule type" value="Genomic_DNA"/>
</dbReference>
<keyword evidence="2" id="KW-0732">Signal</keyword>
<feature type="compositionally biased region" description="Low complexity" evidence="1">
    <location>
        <begin position="211"/>
        <end position="225"/>
    </location>
</feature>
<proteinExistence type="predicted"/>
<feature type="compositionally biased region" description="Polar residues" evidence="1">
    <location>
        <begin position="375"/>
        <end position="400"/>
    </location>
</feature>
<protein>
    <recommendedName>
        <fullName evidence="5">Zonadhesin</fullName>
    </recommendedName>
</protein>
<feature type="region of interest" description="Disordered" evidence="1">
    <location>
        <begin position="58"/>
        <end position="81"/>
    </location>
</feature>
<evidence type="ECO:0000313" key="4">
    <source>
        <dbReference type="Proteomes" id="UP000092462"/>
    </source>
</evidence>
<dbReference type="AlphaFoldDB" id="A0A1B0DQ95"/>
<feature type="region of interest" description="Disordered" evidence="1">
    <location>
        <begin position="256"/>
        <end position="285"/>
    </location>
</feature>
<feature type="region of interest" description="Disordered" evidence="1">
    <location>
        <begin position="764"/>
        <end position="796"/>
    </location>
</feature>
<name>A0A1B0DQ95_PHLPP</name>
<reference evidence="3" key="1">
    <citation type="submission" date="2022-08" db="UniProtKB">
        <authorList>
            <consortium name="EnsemblMetazoa"/>
        </authorList>
    </citation>
    <scope>IDENTIFICATION</scope>
    <source>
        <strain evidence="3">Israel</strain>
    </source>
</reference>
<keyword evidence="4" id="KW-1185">Reference proteome</keyword>
<dbReference type="VEuPathDB" id="VectorBase:PPAI010685"/>
<feature type="compositionally biased region" description="Polar residues" evidence="1">
    <location>
        <begin position="256"/>
        <end position="270"/>
    </location>
</feature>
<evidence type="ECO:0000256" key="1">
    <source>
        <dbReference type="SAM" id="MobiDB-lite"/>
    </source>
</evidence>